<dbReference type="RefSeq" id="WP_062486243.1">
    <property type="nucleotide sequence ID" value="NZ_KQ960953.1"/>
</dbReference>
<dbReference type="GO" id="GO:0005737">
    <property type="term" value="C:cytoplasm"/>
    <property type="evidence" value="ECO:0007669"/>
    <property type="project" value="UniProtKB-SubCell"/>
</dbReference>
<evidence type="ECO:0000313" key="10">
    <source>
        <dbReference type="Proteomes" id="UP000070160"/>
    </source>
</evidence>
<feature type="binding site" evidence="5">
    <location>
        <position position="20"/>
    </location>
    <ligand>
        <name>xanthine</name>
        <dbReference type="ChEBI" id="CHEBI:17712"/>
    </ligand>
</feature>
<gene>
    <name evidence="5" type="primary">xpt</name>
    <name evidence="9" type="ORF">CAL30_03565</name>
    <name evidence="8" type="ORF">HMPREF3182_01299</name>
</gene>
<evidence type="ECO:0000256" key="2">
    <source>
        <dbReference type="ARBA" id="ARBA00022676"/>
    </source>
</evidence>
<dbReference type="GO" id="GO:0000310">
    <property type="term" value="F:xanthine phosphoribosyltransferase activity"/>
    <property type="evidence" value="ECO:0007669"/>
    <property type="project" value="UniProtKB-UniRule"/>
</dbReference>
<feature type="binding site" evidence="5">
    <location>
        <begin position="129"/>
        <end position="133"/>
    </location>
    <ligand>
        <name>5-phospho-alpha-D-ribose 1-diphosphate</name>
        <dbReference type="ChEBI" id="CHEBI:58017"/>
    </ligand>
</feature>
<evidence type="ECO:0000256" key="3">
    <source>
        <dbReference type="ARBA" id="ARBA00022679"/>
    </source>
</evidence>
<dbReference type="InterPro" id="IPR000836">
    <property type="entry name" value="PRTase_dom"/>
</dbReference>
<dbReference type="GO" id="GO:0032265">
    <property type="term" value="P:XMP salvage"/>
    <property type="evidence" value="ECO:0007669"/>
    <property type="project" value="UniProtKB-UniRule"/>
</dbReference>
<dbReference type="EMBL" id="LSDT01000046">
    <property type="protein sequence ID" value="KXB90544.1"/>
    <property type="molecule type" value="Genomic_DNA"/>
</dbReference>
<comment type="subcellular location">
    <subcellularLocation>
        <location evidence="5">Cytoplasm</location>
    </subcellularLocation>
</comment>
<dbReference type="CDD" id="cd06223">
    <property type="entry name" value="PRTases_typeI"/>
    <property type="match status" value="1"/>
</dbReference>
<dbReference type="UniPathway" id="UPA00602">
    <property type="reaction ID" value="UER00658"/>
</dbReference>
<sequence>MQELIDRILKDGCVIDNKILKIDNFLNQQLDIPLLNKMGQEIAYLFAQYPIDRIITIETSGIAVAYATALALHNVPVVFARKHTTLLTIDDQYTTSIYSYTKGKNYTVTISKQYLPPNENILIVDDFLASGAAALGLTHLVQEAGSQVIGLGVIIEKAFQGGRVCLEKENICVKALASIQKFENNRPIFIHFPTE</sequence>
<dbReference type="Gene3D" id="3.40.50.2020">
    <property type="match status" value="1"/>
</dbReference>
<accession>A0A2J8BB99</accession>
<comment type="caution">
    <text evidence="8">The sequence shown here is derived from an EMBL/GenBank/DDBJ whole genome shotgun (WGS) entry which is preliminary data.</text>
</comment>
<comment type="function">
    <text evidence="5">Converts the preformed base xanthine, a product of nucleic acid breakdown, to xanthosine 5'-monophosphate (XMP), so it can be reused for RNA or DNA synthesis.</text>
</comment>
<comment type="subunit">
    <text evidence="5">Homodimer.</text>
</comment>
<keyword evidence="3 5" id="KW-0808">Transferase</keyword>
<dbReference type="PANTHER" id="PTHR43864:SF1">
    <property type="entry name" value="XANTHINE PHOSPHORIBOSYLTRANSFERASE"/>
    <property type="match status" value="1"/>
</dbReference>
<name>A0A134CEI9_9FIRM</name>
<evidence type="ECO:0000256" key="1">
    <source>
        <dbReference type="ARBA" id="ARBA00022490"/>
    </source>
</evidence>
<dbReference type="Proteomes" id="UP000242958">
    <property type="component" value="Unassembled WGS sequence"/>
</dbReference>
<dbReference type="Proteomes" id="UP000070160">
    <property type="component" value="Unassembled WGS sequence"/>
</dbReference>
<evidence type="ECO:0000256" key="4">
    <source>
        <dbReference type="ARBA" id="ARBA00022726"/>
    </source>
</evidence>
<keyword evidence="2 5" id="KW-0328">Glycosyltransferase</keyword>
<dbReference type="AlphaFoldDB" id="A0A134CEI9"/>
<proteinExistence type="inferred from homology"/>
<reference evidence="9 11" key="3">
    <citation type="submission" date="2017-05" db="EMBL/GenBank/DDBJ databases">
        <authorList>
            <person name="Song R."/>
            <person name="Chenine A.L."/>
            <person name="Ruprecht R.M."/>
        </authorList>
    </citation>
    <scope>NUCLEOTIDE SEQUENCE [LARGE SCALE GENOMIC DNA]</scope>
    <source>
        <strain evidence="9 11">KA00229</strain>
    </source>
</reference>
<organism evidence="8 10">
    <name type="scientific">Megasphaera hutchinsoni</name>
    <dbReference type="NCBI Taxonomy" id="1588748"/>
    <lineage>
        <taxon>Bacteria</taxon>
        <taxon>Bacillati</taxon>
        <taxon>Bacillota</taxon>
        <taxon>Negativicutes</taxon>
        <taxon>Veillonellales</taxon>
        <taxon>Veillonellaceae</taxon>
        <taxon>Megasphaera</taxon>
    </lineage>
</organism>
<dbReference type="InterPro" id="IPR050118">
    <property type="entry name" value="Pur/Pyrimidine_PRTase"/>
</dbReference>
<evidence type="ECO:0000313" key="11">
    <source>
        <dbReference type="Proteomes" id="UP000242958"/>
    </source>
</evidence>
<evidence type="ECO:0000256" key="5">
    <source>
        <dbReference type="HAMAP-Rule" id="MF_01184"/>
    </source>
</evidence>
<dbReference type="GO" id="GO:0046110">
    <property type="term" value="P:xanthine metabolic process"/>
    <property type="evidence" value="ECO:0007669"/>
    <property type="project" value="UniProtKB-UniRule"/>
</dbReference>
<reference evidence="10" key="1">
    <citation type="submission" date="2016-01" db="EMBL/GenBank/DDBJ databases">
        <authorList>
            <person name="Mitreva M."/>
            <person name="Pepin K.H."/>
            <person name="Mihindukulasuriya K.A."/>
            <person name="Fulton R."/>
            <person name="Fronick C."/>
            <person name="O'Laughlin M."/>
            <person name="Miner T."/>
            <person name="Herter B."/>
            <person name="Rosa B.A."/>
            <person name="Cordes M."/>
            <person name="Tomlinson C."/>
            <person name="Wollam A."/>
            <person name="Palsikar V.B."/>
            <person name="Mardis E.R."/>
            <person name="Wilson R.K."/>
        </authorList>
    </citation>
    <scope>NUCLEOTIDE SEQUENCE [LARGE SCALE GENOMIC DNA]</scope>
    <source>
        <strain evidence="10">KA00182</strain>
    </source>
</reference>
<evidence type="ECO:0000313" key="8">
    <source>
        <dbReference type="EMBL" id="KXB90544.1"/>
    </source>
</evidence>
<keyword evidence="10" id="KW-1185">Reference proteome</keyword>
<protein>
    <recommendedName>
        <fullName evidence="5 6">Xanthine phosphoribosyltransferase</fullName>
        <shortName evidence="5">XPRTase</shortName>
        <ecNumber evidence="5 6">2.4.2.22</ecNumber>
    </recommendedName>
</protein>
<comment type="pathway">
    <text evidence="5">Purine metabolism; XMP biosynthesis via salvage pathway; XMP from xanthine: step 1/1.</text>
</comment>
<reference evidence="8" key="2">
    <citation type="submission" date="2016-01" db="EMBL/GenBank/DDBJ databases">
        <authorList>
            <person name="Oliw E.H."/>
        </authorList>
    </citation>
    <scope>NUCLEOTIDE SEQUENCE [LARGE SCALE GENOMIC DNA]</scope>
    <source>
        <strain evidence="8">KA00182</strain>
    </source>
</reference>
<evidence type="ECO:0000313" key="9">
    <source>
        <dbReference type="EMBL" id="PNH22043.1"/>
    </source>
</evidence>
<feature type="domain" description="Phosphoribosyltransferase" evidence="7">
    <location>
        <begin position="47"/>
        <end position="158"/>
    </location>
</feature>
<dbReference type="STRING" id="1588748.HMPREF3182_01299"/>
<dbReference type="PANTHER" id="PTHR43864">
    <property type="entry name" value="HYPOXANTHINE/GUANINE PHOSPHORIBOSYLTRANSFERASE"/>
    <property type="match status" value="1"/>
</dbReference>
<dbReference type="NCBIfam" id="TIGR01744">
    <property type="entry name" value="XPRTase"/>
    <property type="match status" value="1"/>
</dbReference>
<dbReference type="Pfam" id="PF00156">
    <property type="entry name" value="Pribosyltran"/>
    <property type="match status" value="1"/>
</dbReference>
<dbReference type="HAMAP" id="MF_01184">
    <property type="entry name" value="XPRTase"/>
    <property type="match status" value="1"/>
</dbReference>
<dbReference type="SUPFAM" id="SSF53271">
    <property type="entry name" value="PRTase-like"/>
    <property type="match status" value="1"/>
</dbReference>
<dbReference type="PATRIC" id="fig|1588748.3.peg.1256"/>
<evidence type="ECO:0000259" key="7">
    <source>
        <dbReference type="Pfam" id="PF00156"/>
    </source>
</evidence>
<dbReference type="EC" id="2.4.2.22" evidence="5 6"/>
<feature type="binding site" evidence="5">
    <location>
        <position position="157"/>
    </location>
    <ligand>
        <name>xanthine</name>
        <dbReference type="ChEBI" id="CHEBI:17712"/>
    </ligand>
</feature>
<dbReference type="NCBIfam" id="NF006671">
    <property type="entry name" value="PRK09219.1"/>
    <property type="match status" value="1"/>
</dbReference>
<comment type="similarity">
    <text evidence="5">Belongs to the purine/pyrimidine phosphoribosyltransferase family. Xpt subfamily.</text>
</comment>
<dbReference type="InterPro" id="IPR010079">
    <property type="entry name" value="Xanthine_PRibTrfase"/>
</dbReference>
<evidence type="ECO:0000256" key="6">
    <source>
        <dbReference type="NCBIfam" id="TIGR01744"/>
    </source>
</evidence>
<accession>A0A134CEI9</accession>
<dbReference type="EMBL" id="NFMF01000004">
    <property type="protein sequence ID" value="PNH22043.1"/>
    <property type="molecule type" value="Genomic_DNA"/>
</dbReference>
<keyword evidence="4 5" id="KW-0660">Purine salvage</keyword>
<keyword evidence="1 5" id="KW-0963">Cytoplasm</keyword>
<comment type="catalytic activity">
    <reaction evidence="5">
        <text>XMP + diphosphate = xanthine + 5-phospho-alpha-D-ribose 1-diphosphate</text>
        <dbReference type="Rhea" id="RHEA:10800"/>
        <dbReference type="ChEBI" id="CHEBI:17712"/>
        <dbReference type="ChEBI" id="CHEBI:33019"/>
        <dbReference type="ChEBI" id="CHEBI:57464"/>
        <dbReference type="ChEBI" id="CHEBI:58017"/>
        <dbReference type="EC" id="2.4.2.22"/>
    </reaction>
</comment>
<dbReference type="InterPro" id="IPR029057">
    <property type="entry name" value="PRTase-like"/>
</dbReference>
<feature type="binding site" evidence="5">
    <location>
        <position position="27"/>
    </location>
    <ligand>
        <name>xanthine</name>
        <dbReference type="ChEBI" id="CHEBI:17712"/>
    </ligand>
</feature>
<dbReference type="GO" id="GO:0006166">
    <property type="term" value="P:purine ribonucleoside salvage"/>
    <property type="evidence" value="ECO:0007669"/>
    <property type="project" value="UniProtKB-KW"/>
</dbReference>